<sequence>MKWIKCSDQLPEEGRKVLTFDGYEIKLDYVVIIDDAIWACRREREQERVIAWIEIPNPPEINKNENYKK</sequence>
<protein>
    <recommendedName>
        <fullName evidence="1">DUF551 domain-containing protein</fullName>
    </recommendedName>
</protein>
<proteinExistence type="predicted"/>
<name>A0A6J5KYV7_9CAUD</name>
<gene>
    <name evidence="2" type="ORF">UFOVP88_64</name>
</gene>
<evidence type="ECO:0000259" key="1">
    <source>
        <dbReference type="Pfam" id="PF04448"/>
    </source>
</evidence>
<dbReference type="EMBL" id="LR796195">
    <property type="protein sequence ID" value="CAB4126455.1"/>
    <property type="molecule type" value="Genomic_DNA"/>
</dbReference>
<feature type="domain" description="DUF551" evidence="1">
    <location>
        <begin position="2"/>
        <end position="60"/>
    </location>
</feature>
<dbReference type="InterPro" id="IPR007539">
    <property type="entry name" value="DUF551"/>
</dbReference>
<reference evidence="2" key="1">
    <citation type="submission" date="2020-04" db="EMBL/GenBank/DDBJ databases">
        <authorList>
            <person name="Chiriac C."/>
            <person name="Salcher M."/>
            <person name="Ghai R."/>
            <person name="Kavagutti S V."/>
        </authorList>
    </citation>
    <scope>NUCLEOTIDE SEQUENCE</scope>
</reference>
<evidence type="ECO:0000313" key="2">
    <source>
        <dbReference type="EMBL" id="CAB4126455.1"/>
    </source>
</evidence>
<dbReference type="Pfam" id="PF04448">
    <property type="entry name" value="DUF551"/>
    <property type="match status" value="1"/>
</dbReference>
<organism evidence="2">
    <name type="scientific">uncultured Caudovirales phage</name>
    <dbReference type="NCBI Taxonomy" id="2100421"/>
    <lineage>
        <taxon>Viruses</taxon>
        <taxon>Duplodnaviria</taxon>
        <taxon>Heunggongvirae</taxon>
        <taxon>Uroviricota</taxon>
        <taxon>Caudoviricetes</taxon>
        <taxon>Peduoviridae</taxon>
        <taxon>Maltschvirus</taxon>
        <taxon>Maltschvirus maltsch</taxon>
    </lineage>
</organism>
<accession>A0A6J5KYV7</accession>